<name>A0AAD4QWL7_9BILA</name>
<protein>
    <submittedName>
        <fullName evidence="3">EB module domain-containing protein</fullName>
    </submittedName>
</protein>
<keyword evidence="1" id="KW-0732">Signal</keyword>
<dbReference type="InterPro" id="IPR006150">
    <property type="entry name" value="Cys_repeat_1"/>
</dbReference>
<dbReference type="AlphaFoldDB" id="A0AAD4QWL7"/>
<feature type="domain" description="EB" evidence="2">
    <location>
        <begin position="125"/>
        <end position="177"/>
    </location>
</feature>
<comment type="caution">
    <text evidence="3">The sequence shown here is derived from an EMBL/GenBank/DDBJ whole genome shotgun (WGS) entry which is preliminary data.</text>
</comment>
<gene>
    <name evidence="3" type="ORF">DdX_16512</name>
</gene>
<evidence type="ECO:0000313" key="3">
    <source>
        <dbReference type="EMBL" id="KAI1700763.1"/>
    </source>
</evidence>
<feature type="chain" id="PRO_5041920926" evidence="1">
    <location>
        <begin position="29"/>
        <end position="439"/>
    </location>
</feature>
<accession>A0AAD4QWL7</accession>
<dbReference type="EMBL" id="JAKKPZ010000135">
    <property type="protein sequence ID" value="KAI1700763.1"/>
    <property type="molecule type" value="Genomic_DNA"/>
</dbReference>
<organism evidence="3 4">
    <name type="scientific">Ditylenchus destructor</name>
    <dbReference type="NCBI Taxonomy" id="166010"/>
    <lineage>
        <taxon>Eukaryota</taxon>
        <taxon>Metazoa</taxon>
        <taxon>Ecdysozoa</taxon>
        <taxon>Nematoda</taxon>
        <taxon>Chromadorea</taxon>
        <taxon>Rhabditida</taxon>
        <taxon>Tylenchina</taxon>
        <taxon>Tylenchomorpha</taxon>
        <taxon>Sphaerularioidea</taxon>
        <taxon>Anguinidae</taxon>
        <taxon>Anguininae</taxon>
        <taxon>Ditylenchus</taxon>
    </lineage>
</organism>
<dbReference type="SMART" id="SM00289">
    <property type="entry name" value="WR1"/>
    <property type="match status" value="3"/>
</dbReference>
<feature type="domain" description="EB" evidence="2">
    <location>
        <begin position="277"/>
        <end position="321"/>
    </location>
</feature>
<evidence type="ECO:0000256" key="1">
    <source>
        <dbReference type="SAM" id="SignalP"/>
    </source>
</evidence>
<feature type="signal peptide" evidence="1">
    <location>
        <begin position="1"/>
        <end position="28"/>
    </location>
</feature>
<reference evidence="3" key="1">
    <citation type="submission" date="2022-01" db="EMBL/GenBank/DDBJ databases">
        <title>Genome Sequence Resource for Two Populations of Ditylenchus destructor, the Migratory Endoparasitic Phytonematode.</title>
        <authorList>
            <person name="Zhang H."/>
            <person name="Lin R."/>
            <person name="Xie B."/>
        </authorList>
    </citation>
    <scope>NUCLEOTIDE SEQUENCE</scope>
    <source>
        <strain evidence="3">BazhouSP</strain>
    </source>
</reference>
<sequence length="439" mass="48257">MPAADYCPYLFSPIFLPLSLFFLRLSHAANFCPPGMLSLYNGATCTNDQTCQGLATGFFCFQGRCCAQSNPPPSGYGTACTQDNQCLMPNLQCINNVCYCRPGLNYNGLECRPQNLYDPGLGANCQVGQVPFNGGCFNMVGYGGMCDVSRQCNFVGGICQQKRCICPTGQIYDGYRCINDPNIPMTHIVLLQPAPITSPCLPNVEVMVDGRCLQKRPAGDPCVHTLQCQPPLGEPWVGMQCIQSVCTPLTNPLPITFQPPITGGLQVYREPTLPVPCGLNQVRVNGQCLPLATAGEPCLYDLQCRSPFPDRGMYCGNFVCKFATGFDWRLNANELGFPNCRNPSAEVELINSIPKDCIYQRCSPGFHCEYNSVYKGGQYICCGISPTNPYFGQPKMYPGYTNLPLQCTAINSCTFVDYPYCVYSDSYRHKVCCSKPQCL</sequence>
<evidence type="ECO:0000259" key="2">
    <source>
        <dbReference type="Pfam" id="PF01683"/>
    </source>
</evidence>
<dbReference type="Pfam" id="PF01683">
    <property type="entry name" value="EB"/>
    <property type="match status" value="2"/>
</dbReference>
<dbReference type="InterPro" id="IPR006149">
    <property type="entry name" value="EB_dom"/>
</dbReference>
<evidence type="ECO:0000313" key="4">
    <source>
        <dbReference type="Proteomes" id="UP001201812"/>
    </source>
</evidence>
<proteinExistence type="predicted"/>
<keyword evidence="4" id="KW-1185">Reference proteome</keyword>
<dbReference type="Proteomes" id="UP001201812">
    <property type="component" value="Unassembled WGS sequence"/>
</dbReference>